<dbReference type="InterPro" id="IPR050767">
    <property type="entry name" value="Sel1_AlgK"/>
</dbReference>
<feature type="region of interest" description="Disordered" evidence="2">
    <location>
        <begin position="720"/>
        <end position="788"/>
    </location>
</feature>
<comment type="similarity">
    <text evidence="1">Belongs to the sel-1 family.</text>
</comment>
<evidence type="ECO:0000256" key="1">
    <source>
        <dbReference type="ARBA" id="ARBA00038101"/>
    </source>
</evidence>
<feature type="chain" id="PRO_5043909100" evidence="3">
    <location>
        <begin position="20"/>
        <end position="788"/>
    </location>
</feature>
<feature type="compositionally biased region" description="Basic and acidic residues" evidence="2">
    <location>
        <begin position="736"/>
        <end position="748"/>
    </location>
</feature>
<feature type="compositionally biased region" description="Basic and acidic residues" evidence="2">
    <location>
        <begin position="777"/>
        <end position="788"/>
    </location>
</feature>
<keyword evidence="5" id="KW-1185">Reference proteome</keyword>
<evidence type="ECO:0000313" key="4">
    <source>
        <dbReference type="EMBL" id="CAK0752130.1"/>
    </source>
</evidence>
<dbReference type="PANTHER" id="PTHR11102:SF147">
    <property type="entry name" value="SEL1L ADAPTOR SUBUNIT OF ERAD E3 UBIQUITIN LIGASE"/>
    <property type="match status" value="1"/>
</dbReference>
<dbReference type="EMBL" id="CAUYUE010000003">
    <property type="protein sequence ID" value="CAK0752130.1"/>
    <property type="molecule type" value="Genomic_DNA"/>
</dbReference>
<dbReference type="Pfam" id="PF08238">
    <property type="entry name" value="Sel1"/>
    <property type="match status" value="10"/>
</dbReference>
<dbReference type="SMART" id="SM00671">
    <property type="entry name" value="SEL1"/>
    <property type="match status" value="10"/>
</dbReference>
<dbReference type="SUPFAM" id="SSF81901">
    <property type="entry name" value="HCP-like"/>
    <property type="match status" value="4"/>
</dbReference>
<keyword evidence="3" id="KW-0732">Signal</keyword>
<evidence type="ECO:0000313" key="5">
    <source>
        <dbReference type="Proteomes" id="UP001314263"/>
    </source>
</evidence>
<sequence length="788" mass="85376">MWIERFLWLLFVLTGTASAQDAGEDLAEQQYSRAIEIRAREDASYKQLRQAAAMLREAAGVRLDLSSVSPPANVTDLLHQQAQSSVLTRRYPGLEVSHVGSTEALKELAVAYDLGEGVGFNPAVAFELVRTAAERGDAESQAYLGFRLAMGIYPPLPAVREAIPLFELGEPLWPEALAHYFFAASGNDSFARMALGYRHMQGLGVPRSCQTAVLYYQPVAEQVVELARTPNSLPYVEPLRLSAHARWRGQLTQEQQQLHYQWFADLGSTDAKRALAQMLTQGAQRDPVSALRYFRQAAEAGDAHAMGHLGHMYASGVGVEASNTTALEWFRQAAEKNQASALYGLGYMHLSGMGVPRDARKAFKYFTLAAEQRHVDAWFHLGVMHLNGLGVKANMQQALAYLNSAANYGHVLAQYNLAMLHLQNSPTDKGGCSQALGWLKSIAERGPWAVVLQDALEWYRMGDYEEAVVAYLRAADIGMEIGQSNAAWMLSRGYGAQGPAAAALAMKLHQRAAGQGNVDALLQLGDSHWYGRGVNRSWPAAAQLYQAASKFSNAQALFNLGIMHEYGAGLPQDLHLAKRYYDKSLAAQKEAHVPVRLALIALAVHGWWEALKPHLPSSLSWLKEFVYTLPEPGPGLPGMASGQVHKRDRVGLGLGWLEQAVEAATGSWKASDSGLSSTAENAILLGLLGVLSLVLWRRRNLRAAQQRAPNVVRLVAAGTARPRGGPQGAQQAAETAPREQPGEGREGAAGRLADAGAGEHGQAQGATTGESMSGQAEGERQEGDRPGQ</sequence>
<dbReference type="GO" id="GO:0005789">
    <property type="term" value="C:endoplasmic reticulum membrane"/>
    <property type="evidence" value="ECO:0007669"/>
    <property type="project" value="TreeGrafter"/>
</dbReference>
<comment type="caution">
    <text evidence="4">The sequence shown here is derived from an EMBL/GenBank/DDBJ whole genome shotgun (WGS) entry which is preliminary data.</text>
</comment>
<dbReference type="AlphaFoldDB" id="A0AAV1HXX3"/>
<dbReference type="PANTHER" id="PTHR11102">
    <property type="entry name" value="SEL-1-LIKE PROTEIN"/>
    <property type="match status" value="1"/>
</dbReference>
<feature type="compositionally biased region" description="Low complexity" evidence="2">
    <location>
        <begin position="749"/>
        <end position="769"/>
    </location>
</feature>
<protein>
    <submittedName>
        <fullName evidence="4">Uncharacterized protein</fullName>
    </submittedName>
</protein>
<organism evidence="4 5">
    <name type="scientific">Coccomyxa viridis</name>
    <dbReference type="NCBI Taxonomy" id="1274662"/>
    <lineage>
        <taxon>Eukaryota</taxon>
        <taxon>Viridiplantae</taxon>
        <taxon>Chlorophyta</taxon>
        <taxon>core chlorophytes</taxon>
        <taxon>Trebouxiophyceae</taxon>
        <taxon>Trebouxiophyceae incertae sedis</taxon>
        <taxon>Coccomyxaceae</taxon>
        <taxon>Coccomyxa</taxon>
    </lineage>
</organism>
<accession>A0AAV1HXX3</accession>
<dbReference type="InterPro" id="IPR006597">
    <property type="entry name" value="Sel1-like"/>
</dbReference>
<dbReference type="GO" id="GO:0036503">
    <property type="term" value="P:ERAD pathway"/>
    <property type="evidence" value="ECO:0007669"/>
    <property type="project" value="TreeGrafter"/>
</dbReference>
<gene>
    <name evidence="4" type="ORF">CVIRNUC_002122</name>
</gene>
<dbReference type="Gene3D" id="1.25.40.10">
    <property type="entry name" value="Tetratricopeptide repeat domain"/>
    <property type="match status" value="3"/>
</dbReference>
<proteinExistence type="inferred from homology"/>
<reference evidence="4 5" key="1">
    <citation type="submission" date="2023-10" db="EMBL/GenBank/DDBJ databases">
        <authorList>
            <person name="Maclean D."/>
            <person name="Macfadyen A."/>
        </authorList>
    </citation>
    <scope>NUCLEOTIDE SEQUENCE [LARGE SCALE GENOMIC DNA]</scope>
</reference>
<dbReference type="Proteomes" id="UP001314263">
    <property type="component" value="Unassembled WGS sequence"/>
</dbReference>
<name>A0AAV1HXX3_9CHLO</name>
<feature type="signal peptide" evidence="3">
    <location>
        <begin position="1"/>
        <end position="19"/>
    </location>
</feature>
<dbReference type="InterPro" id="IPR011990">
    <property type="entry name" value="TPR-like_helical_dom_sf"/>
</dbReference>
<evidence type="ECO:0000256" key="3">
    <source>
        <dbReference type="SAM" id="SignalP"/>
    </source>
</evidence>
<evidence type="ECO:0000256" key="2">
    <source>
        <dbReference type="SAM" id="MobiDB-lite"/>
    </source>
</evidence>